<name>A0ABP8ZIC7_9ACTN</name>
<evidence type="ECO:0000313" key="2">
    <source>
        <dbReference type="Proteomes" id="UP001500822"/>
    </source>
</evidence>
<keyword evidence="2" id="KW-1185">Reference proteome</keyword>
<proteinExistence type="predicted"/>
<evidence type="ECO:0000313" key="1">
    <source>
        <dbReference type="EMBL" id="GAA4757418.1"/>
    </source>
</evidence>
<comment type="caution">
    <text evidence="1">The sequence shown here is derived from an EMBL/GenBank/DDBJ whole genome shotgun (WGS) entry which is preliminary data.</text>
</comment>
<gene>
    <name evidence="1" type="ORF">GCM10023217_32030</name>
</gene>
<protein>
    <submittedName>
        <fullName evidence="1">Uncharacterized protein</fullName>
    </submittedName>
</protein>
<organism evidence="1 2">
    <name type="scientific">Gordonia alkaliphila</name>
    <dbReference type="NCBI Taxonomy" id="1053547"/>
    <lineage>
        <taxon>Bacteria</taxon>
        <taxon>Bacillati</taxon>
        <taxon>Actinomycetota</taxon>
        <taxon>Actinomycetes</taxon>
        <taxon>Mycobacteriales</taxon>
        <taxon>Gordoniaceae</taxon>
        <taxon>Gordonia</taxon>
    </lineage>
</organism>
<reference evidence="2" key="1">
    <citation type="journal article" date="2019" name="Int. J. Syst. Evol. Microbiol.">
        <title>The Global Catalogue of Microorganisms (GCM) 10K type strain sequencing project: providing services to taxonomists for standard genome sequencing and annotation.</title>
        <authorList>
            <consortium name="The Broad Institute Genomics Platform"/>
            <consortium name="The Broad Institute Genome Sequencing Center for Infectious Disease"/>
            <person name="Wu L."/>
            <person name="Ma J."/>
        </authorList>
    </citation>
    <scope>NUCLEOTIDE SEQUENCE [LARGE SCALE GENOMIC DNA]</scope>
    <source>
        <strain evidence="2">JCM 18077</strain>
    </source>
</reference>
<sequence>MYSGGYAVPSTSITTGSVAVAPTLYATYACRGHLFLLGASCATGVWQTHRGRGGVAIDRGAIYRQP</sequence>
<accession>A0ABP8ZIC7</accession>
<dbReference type="EMBL" id="BAABIE010000018">
    <property type="protein sequence ID" value="GAA4757418.1"/>
    <property type="molecule type" value="Genomic_DNA"/>
</dbReference>
<dbReference type="Proteomes" id="UP001500822">
    <property type="component" value="Unassembled WGS sequence"/>
</dbReference>